<organism evidence="11">
    <name type="scientific">Rhipicephalus pulchellus</name>
    <name type="common">Yellow backed tick</name>
    <name type="synonym">Dermacentor pulchellus</name>
    <dbReference type="NCBI Taxonomy" id="72859"/>
    <lineage>
        <taxon>Eukaryota</taxon>
        <taxon>Metazoa</taxon>
        <taxon>Ecdysozoa</taxon>
        <taxon>Arthropoda</taxon>
        <taxon>Chelicerata</taxon>
        <taxon>Arachnida</taxon>
        <taxon>Acari</taxon>
        <taxon>Parasitiformes</taxon>
        <taxon>Ixodida</taxon>
        <taxon>Ixodoidea</taxon>
        <taxon>Ixodidae</taxon>
        <taxon>Rhipicephalinae</taxon>
        <taxon>Rhipicephalus</taxon>
        <taxon>Rhipicephalus</taxon>
    </lineage>
</organism>
<dbReference type="FunFam" id="2.130.10.10:FF:000031">
    <property type="entry name" value="Splicing factor 3b subunit 3"/>
    <property type="match status" value="1"/>
</dbReference>
<keyword evidence="3" id="KW-0747">Spliceosome</keyword>
<dbReference type="Pfam" id="PF10433">
    <property type="entry name" value="Beta-prop_RSE1_1st"/>
    <property type="match status" value="1"/>
</dbReference>
<dbReference type="InterPro" id="IPR004871">
    <property type="entry name" value="RSE1/DDB1/CPSF1_C"/>
</dbReference>
<feature type="domain" description="RSE1/DDB1/CPSF1 C-terminal" evidence="8">
    <location>
        <begin position="858"/>
        <end position="1180"/>
    </location>
</feature>
<feature type="domain" description="RSE1/DDB1/CPSF1 first beta-propeller" evidence="9">
    <location>
        <begin position="14"/>
        <end position="391"/>
    </location>
</feature>
<dbReference type="Pfam" id="PF03178">
    <property type="entry name" value="CPSF_A"/>
    <property type="match status" value="1"/>
</dbReference>
<dbReference type="InterPro" id="IPR036322">
    <property type="entry name" value="WD40_repeat_dom_sf"/>
</dbReference>
<evidence type="ECO:0000256" key="1">
    <source>
        <dbReference type="ARBA" id="ARBA00004123"/>
    </source>
</evidence>
<dbReference type="GO" id="GO:0005681">
    <property type="term" value="C:spliceosomal complex"/>
    <property type="evidence" value="ECO:0007669"/>
    <property type="project" value="UniProtKB-KW"/>
</dbReference>
<proteinExistence type="evidence at transcript level"/>
<keyword evidence="5" id="KW-0539">Nucleus</keyword>
<feature type="domain" description="RSE1/DDB1/CPSF1 second beta-propeller" evidence="10">
    <location>
        <begin position="445"/>
        <end position="761"/>
    </location>
</feature>
<feature type="non-terminal residue" evidence="11">
    <location>
        <position position="1259"/>
    </location>
</feature>
<evidence type="ECO:0000256" key="5">
    <source>
        <dbReference type="ARBA" id="ARBA00023242"/>
    </source>
</evidence>
<keyword evidence="4" id="KW-0508">mRNA splicing</keyword>
<dbReference type="PANTHER" id="PTHR10644">
    <property type="entry name" value="DNA REPAIR/RNA PROCESSING CPSF FAMILY"/>
    <property type="match status" value="1"/>
</dbReference>
<dbReference type="InterPro" id="IPR050358">
    <property type="entry name" value="RSE1/DDB1/CFT1"/>
</dbReference>
<dbReference type="Gene3D" id="2.130.10.10">
    <property type="entry name" value="YVTN repeat-like/Quinoprotein amine dehydrogenase"/>
    <property type="match status" value="3"/>
</dbReference>
<protein>
    <recommendedName>
        <fullName evidence="7">Splicing factor 3B subunit 3</fullName>
    </recommendedName>
</protein>
<evidence type="ECO:0000256" key="2">
    <source>
        <dbReference type="ARBA" id="ARBA00022664"/>
    </source>
</evidence>
<evidence type="ECO:0000256" key="7">
    <source>
        <dbReference type="ARBA" id="ARBA00040929"/>
    </source>
</evidence>
<keyword evidence="2" id="KW-0507">mRNA processing</keyword>
<dbReference type="GO" id="GO:0008380">
    <property type="term" value="P:RNA splicing"/>
    <property type="evidence" value="ECO:0007669"/>
    <property type="project" value="UniProtKB-KW"/>
</dbReference>
<comment type="subcellular location">
    <subcellularLocation>
        <location evidence="1">Nucleus</location>
    </subcellularLocation>
</comment>
<dbReference type="FunFam" id="1.10.150.910:FF:000002">
    <property type="entry name" value="Splicing factor 3B subunit 3"/>
    <property type="match status" value="1"/>
</dbReference>
<reference evidence="11" key="2">
    <citation type="journal article" date="2015" name="J. Proteomics">
        <title>Sexual differences in the sialomes of the zebra tick, Rhipicephalus pulchellus.</title>
        <authorList>
            <person name="Tan A.W."/>
            <person name="Francischetti I.M."/>
            <person name="Slovak M."/>
            <person name="Kini R.M."/>
            <person name="Ribeiro J.M."/>
        </authorList>
    </citation>
    <scope>NUCLEOTIDE SEQUENCE</scope>
    <source>
        <tissue evidence="11">Salivary gland</tissue>
    </source>
</reference>
<evidence type="ECO:0000259" key="9">
    <source>
        <dbReference type="Pfam" id="PF10433"/>
    </source>
</evidence>
<evidence type="ECO:0000256" key="3">
    <source>
        <dbReference type="ARBA" id="ARBA00022728"/>
    </source>
</evidence>
<dbReference type="SUPFAM" id="SSF50978">
    <property type="entry name" value="WD40 repeat-like"/>
    <property type="match status" value="1"/>
</dbReference>
<dbReference type="InterPro" id="IPR015943">
    <property type="entry name" value="WD40/YVTN_repeat-like_dom_sf"/>
</dbReference>
<dbReference type="FunFam" id="2.130.10.10:FF:000027">
    <property type="entry name" value="Splicing factor 3B subunit 3"/>
    <property type="match status" value="1"/>
</dbReference>
<name>L7MM28_RHIPC</name>
<sequence>MYLYNFTLQRATGITHAVHGNFSGTKLQEVAVSRGKILELLRPDPNTGKVYTLYACEVFGIIRSMMSFRLTGGSKDYLVVGSDSGRIVILEYNPQKSCFEKVHQETFGKSGCRRIVPGQHLAMDPKGRALMVAAVEKQKLVYILNRDAAARLTISSPLEAHKSSTLVYHCVGVDVGFENPVFACLEMDYEEADSDPSGEAANNTHQTLTFYELDLGLNHVVRKYSEPLEEHGNFLIAVPGGSDGPSGVLICSENYITYKNFGDQPDIRCPIPRRRNDLDDPERGMIFVCSANHKTKSMFFFLAQTEQGDIFKITLETDEDMVTEIKLKYFDTIPVAASMCVLKTGFLFVAAEFGNHCLYQIARLGEEDEEPEFSSAIPLEEGDTFFFAPRALRNLLPVEELDSLSPAMGCTIADLANEDTPQLYVACGRGPRSCIRVLRHGLEVSEMAVSELPGNPNAVWTVKRKADEDYDAYIIVSFVNATLVLSIGETVEEVTDSGFLGTTPTLSCAQIGDDALVQVYPEGIRHIRADKRVNEWRTPGKKAIVKCAVNQRQVVIALTGGELVYFEMDPTGQLNEYTDRREMSADIICMSLASVPTGEQRSRFLAVGLADNTVRIISLDPSDCLSPLSMQALPATPESLSIVEMGMTEVETTGQGILYLNIGLQNGVLLRTVLDQVTGDLSDTRTRYLGSRPVKLFKVRMQGSDAALAMSSRSWLSYYYQNRFHLTPLSYETLEFASGFSSEQCPEGIVAISTNTLRILALEKLGAVFNQVSTTLEYTPRKFVVNSDSGHLIIVETDHNAYTEKMKQQRKQQMAEEMVEAAGEGEQELAAEMAAAFLSEVLPETVFGSPKAGSGMWASVIRVLNPADSQTLCKVALEQNEAALSVALVKFASQPDEQYVVVGAARELSLQPWHARSGGLLLTYRLSHAGETRLELVHATSVEEAPTALCPFQGRLLAGVGKCLRLYDLGRKKLLRKCENKYIPSAIVSIQSMGNRVVVGDVQESFFFLRYKRQENQLVIFADDAVPRWITASCMLDYDTVAGADKFGNVSIIRLPNSVSDEVDEDPTGIKSLWDRGWLGGSSQKAEVISNFHIGETVLSLQKATLIPGGSESLVYVTLSGTIGVLVPFTAHEDHDFFQHLEMHMRSENPPLCGRDHLSFRSSYFPVKNVIDGDLCEQFNSLDPSKQKSIAEELDRNRQGSGHIGYNENCAQIKYPKGGSSSGMVTSRLGRIFTVYEHSVEYYAALYLPVLEFQNSKET</sequence>
<evidence type="ECO:0000256" key="6">
    <source>
        <dbReference type="ARBA" id="ARBA00038266"/>
    </source>
</evidence>
<dbReference type="GO" id="GO:0003676">
    <property type="term" value="F:nucleic acid binding"/>
    <property type="evidence" value="ECO:0007669"/>
    <property type="project" value="InterPro"/>
</dbReference>
<dbReference type="EMBL" id="GACK01000097">
    <property type="protein sequence ID" value="JAA64937.1"/>
    <property type="molecule type" value="mRNA"/>
</dbReference>
<evidence type="ECO:0000256" key="4">
    <source>
        <dbReference type="ARBA" id="ARBA00023187"/>
    </source>
</evidence>
<reference evidence="11" key="1">
    <citation type="submission" date="2012-11" db="EMBL/GenBank/DDBJ databases">
        <authorList>
            <person name="Lucero-Rivera Y.E."/>
            <person name="Tovar-Ramirez D."/>
        </authorList>
    </citation>
    <scope>NUCLEOTIDE SEQUENCE</scope>
    <source>
        <tissue evidence="11">Salivary gland</tissue>
    </source>
</reference>
<dbReference type="Gene3D" id="1.10.150.910">
    <property type="match status" value="1"/>
</dbReference>
<comment type="similarity">
    <text evidence="6">Belongs to the RSE1 family.</text>
</comment>
<dbReference type="InterPro" id="IPR058543">
    <property type="entry name" value="Beta-prop_RSE1/DDB1/CPSF1_2nd"/>
</dbReference>
<accession>L7MM28</accession>
<dbReference type="GO" id="GO:0006397">
    <property type="term" value="P:mRNA processing"/>
    <property type="evidence" value="ECO:0007669"/>
    <property type="project" value="UniProtKB-KW"/>
</dbReference>
<evidence type="ECO:0000259" key="8">
    <source>
        <dbReference type="Pfam" id="PF03178"/>
    </source>
</evidence>
<dbReference type="InterPro" id="IPR018846">
    <property type="entry name" value="Beta-prop_RSE1/DDB1/CPSF1_1st"/>
</dbReference>
<dbReference type="Pfam" id="PF23726">
    <property type="entry name" value="Beta-prop_RSE1_2nd"/>
    <property type="match status" value="1"/>
</dbReference>
<dbReference type="AlphaFoldDB" id="L7MM28"/>
<evidence type="ECO:0000259" key="10">
    <source>
        <dbReference type="Pfam" id="PF23726"/>
    </source>
</evidence>
<evidence type="ECO:0000313" key="11">
    <source>
        <dbReference type="EMBL" id="JAA64937.1"/>
    </source>
</evidence>